<organism evidence="18">
    <name type="scientific">Naegleria gruberi</name>
    <name type="common">Amoeba</name>
    <dbReference type="NCBI Taxonomy" id="5762"/>
    <lineage>
        <taxon>Eukaryota</taxon>
        <taxon>Discoba</taxon>
        <taxon>Heterolobosea</taxon>
        <taxon>Tetramitia</taxon>
        <taxon>Eutetramitia</taxon>
        <taxon>Vahlkampfiidae</taxon>
        <taxon>Naegleria</taxon>
    </lineage>
</organism>
<keyword evidence="10" id="KW-0406">Ion transport</keyword>
<dbReference type="GO" id="GO:0015292">
    <property type="term" value="F:uniporter activity"/>
    <property type="evidence" value="ECO:0007669"/>
    <property type="project" value="TreeGrafter"/>
</dbReference>
<dbReference type="GO" id="GO:0051560">
    <property type="term" value="P:mitochondrial calcium ion homeostasis"/>
    <property type="evidence" value="ECO:0007669"/>
    <property type="project" value="InterPro"/>
</dbReference>
<evidence type="ECO:0000256" key="2">
    <source>
        <dbReference type="ARBA" id="ARBA00005653"/>
    </source>
</evidence>
<dbReference type="Proteomes" id="UP000006671">
    <property type="component" value="Unassembled WGS sequence"/>
</dbReference>
<dbReference type="Pfam" id="PF04678">
    <property type="entry name" value="MCU"/>
    <property type="match status" value="1"/>
</dbReference>
<dbReference type="EMBL" id="GG738864">
    <property type="protein sequence ID" value="EFC45109.1"/>
    <property type="molecule type" value="Genomic_DNA"/>
</dbReference>
<evidence type="ECO:0000313" key="18">
    <source>
        <dbReference type="Proteomes" id="UP000006671"/>
    </source>
</evidence>
<evidence type="ECO:0000256" key="9">
    <source>
        <dbReference type="ARBA" id="ARBA00022989"/>
    </source>
</evidence>
<feature type="domain" description="Calcium uniporter protein C-terminal" evidence="16">
    <location>
        <begin position="54"/>
        <end position="226"/>
    </location>
</feature>
<dbReference type="GeneID" id="8857061"/>
<reference evidence="17 18" key="1">
    <citation type="journal article" date="2010" name="Cell">
        <title>The genome of Naegleria gruberi illuminates early eukaryotic versatility.</title>
        <authorList>
            <person name="Fritz-Laylin L.K."/>
            <person name="Prochnik S.E."/>
            <person name="Ginger M.L."/>
            <person name="Dacks J.B."/>
            <person name="Carpenter M.L."/>
            <person name="Field M.C."/>
            <person name="Kuo A."/>
            <person name="Paredez A."/>
            <person name="Chapman J."/>
            <person name="Pham J."/>
            <person name="Shu S."/>
            <person name="Neupane R."/>
            <person name="Cipriano M."/>
            <person name="Mancuso J."/>
            <person name="Tu H."/>
            <person name="Salamov A."/>
            <person name="Lindquist E."/>
            <person name="Shapiro H."/>
            <person name="Lucas S."/>
            <person name="Grigoriev I.V."/>
            <person name="Cande W.Z."/>
            <person name="Fulton C."/>
            <person name="Rokhsar D.S."/>
            <person name="Dawson S.C."/>
        </authorList>
    </citation>
    <scope>NUCLEOTIDE SEQUENCE [LARGE SCALE GENOMIC DNA]</scope>
    <source>
        <strain evidence="17 18">NEG-M</strain>
    </source>
</reference>
<keyword evidence="3" id="KW-0813">Transport</keyword>
<dbReference type="AlphaFoldDB" id="D2VDA7"/>
<keyword evidence="5" id="KW-0107">Calcium channel</keyword>
<keyword evidence="13" id="KW-0407">Ion channel</keyword>
<keyword evidence="6 15" id="KW-0812">Transmembrane</keyword>
<dbReference type="GO" id="GO:0005262">
    <property type="term" value="F:calcium channel activity"/>
    <property type="evidence" value="ECO:0007669"/>
    <property type="project" value="UniProtKB-KW"/>
</dbReference>
<dbReference type="STRING" id="5762.D2VDA7"/>
<proteinExistence type="inferred from homology"/>
<keyword evidence="9 15" id="KW-1133">Transmembrane helix</keyword>
<dbReference type="RefSeq" id="XP_002677853.1">
    <property type="nucleotide sequence ID" value="XM_002677807.1"/>
</dbReference>
<dbReference type="VEuPathDB" id="AmoebaDB:NAEGRDRAFT_48567"/>
<feature type="transmembrane region" description="Helical" evidence="15">
    <location>
        <begin position="172"/>
        <end position="190"/>
    </location>
</feature>
<dbReference type="InterPro" id="IPR006769">
    <property type="entry name" value="MCU_C"/>
</dbReference>
<dbReference type="KEGG" id="ngr:NAEGRDRAFT_48567"/>
<evidence type="ECO:0000256" key="3">
    <source>
        <dbReference type="ARBA" id="ARBA00022448"/>
    </source>
</evidence>
<dbReference type="GO" id="GO:0036444">
    <property type="term" value="P:calcium import into the mitochondrion"/>
    <property type="evidence" value="ECO:0007669"/>
    <property type="project" value="UniProtKB-ARBA"/>
</dbReference>
<dbReference type="InParanoid" id="D2VDA7"/>
<gene>
    <name evidence="17" type="ORF">NAEGRDRAFT_48567</name>
</gene>
<comment type="subcellular location">
    <subcellularLocation>
        <location evidence="1">Mitochondrion inner membrane</location>
        <topology evidence="1">Multi-pass membrane protein</topology>
    </subcellularLocation>
</comment>
<protein>
    <submittedName>
        <fullName evidence="17">Predicted protein</fullName>
    </submittedName>
</protein>
<evidence type="ECO:0000256" key="1">
    <source>
        <dbReference type="ARBA" id="ARBA00004448"/>
    </source>
</evidence>
<keyword evidence="12 15" id="KW-0472">Membrane</keyword>
<keyword evidence="11" id="KW-0496">Mitochondrion</keyword>
<evidence type="ECO:0000256" key="10">
    <source>
        <dbReference type="ARBA" id="ARBA00023065"/>
    </source>
</evidence>
<comment type="similarity">
    <text evidence="2">Belongs to the MCU (TC 1.A.77) family.</text>
</comment>
<dbReference type="InterPro" id="IPR039055">
    <property type="entry name" value="MCU_fam"/>
</dbReference>
<sequence length="279" mass="32916">MNALNFSDNSDIRAIDRHTRIQTFKDFLNKDNKISIPREEFYKLAQEKVKVTREEAETLLEQFNNSADVLILPDNEALKELVILKPHLITNRLLQHLNVDVVEQEIEMRRDSLLQLEKDLIPLRRVKEECDRKAAKSVNRILWGGLGYLCTQSFILAKMTWIDYGWDVVEPITYFVTFTTAMGGYIYFSLQKRDYTYESATEVILHKRRLKFYKQANFDFEKYQELAKQYNYTVSQIEANIKLVHGMVPLKCEELLHDIKEQALKEYQERKVSPSSVLH</sequence>
<evidence type="ECO:0000256" key="14">
    <source>
        <dbReference type="ARBA" id="ARBA00036634"/>
    </source>
</evidence>
<accession>D2VDA7</accession>
<dbReference type="GO" id="GO:1990246">
    <property type="term" value="C:uniplex complex"/>
    <property type="evidence" value="ECO:0007669"/>
    <property type="project" value="TreeGrafter"/>
</dbReference>
<name>D2VDA7_NAEGR</name>
<dbReference type="OrthoDB" id="278338at2759"/>
<evidence type="ECO:0000256" key="12">
    <source>
        <dbReference type="ARBA" id="ARBA00023136"/>
    </source>
</evidence>
<feature type="transmembrane region" description="Helical" evidence="15">
    <location>
        <begin position="141"/>
        <end position="160"/>
    </location>
</feature>
<evidence type="ECO:0000256" key="6">
    <source>
        <dbReference type="ARBA" id="ARBA00022692"/>
    </source>
</evidence>
<keyword evidence="4" id="KW-0109">Calcium transport</keyword>
<evidence type="ECO:0000256" key="15">
    <source>
        <dbReference type="SAM" id="Phobius"/>
    </source>
</evidence>
<evidence type="ECO:0000256" key="7">
    <source>
        <dbReference type="ARBA" id="ARBA00022792"/>
    </source>
</evidence>
<evidence type="ECO:0000256" key="4">
    <source>
        <dbReference type="ARBA" id="ARBA00022568"/>
    </source>
</evidence>
<dbReference type="OMA" id="MQVGLFF"/>
<evidence type="ECO:0000256" key="5">
    <source>
        <dbReference type="ARBA" id="ARBA00022673"/>
    </source>
</evidence>
<evidence type="ECO:0000313" key="17">
    <source>
        <dbReference type="EMBL" id="EFC45109.1"/>
    </source>
</evidence>
<comment type="catalytic activity">
    <reaction evidence="14">
        <text>Ca(2+)(in) = Ca(2+)(out)</text>
        <dbReference type="Rhea" id="RHEA:29671"/>
        <dbReference type="ChEBI" id="CHEBI:29108"/>
    </reaction>
</comment>
<dbReference type="PANTHER" id="PTHR13462">
    <property type="entry name" value="CALCIUM UNIPORTER PROTEIN, MITOCHONDRIAL"/>
    <property type="match status" value="1"/>
</dbReference>
<keyword evidence="7" id="KW-0999">Mitochondrion inner membrane</keyword>
<evidence type="ECO:0000256" key="8">
    <source>
        <dbReference type="ARBA" id="ARBA00022837"/>
    </source>
</evidence>
<dbReference type="eggNOG" id="KOG2966">
    <property type="taxonomic scope" value="Eukaryota"/>
</dbReference>
<evidence type="ECO:0000256" key="13">
    <source>
        <dbReference type="ARBA" id="ARBA00023303"/>
    </source>
</evidence>
<evidence type="ECO:0000256" key="11">
    <source>
        <dbReference type="ARBA" id="ARBA00023128"/>
    </source>
</evidence>
<keyword evidence="8" id="KW-0106">Calcium</keyword>
<evidence type="ECO:0000259" key="16">
    <source>
        <dbReference type="Pfam" id="PF04678"/>
    </source>
</evidence>
<dbReference type="PANTHER" id="PTHR13462:SF10">
    <property type="entry name" value="CALCIUM UNIPORTER PROTEIN, MITOCHONDRIAL"/>
    <property type="match status" value="1"/>
</dbReference>
<keyword evidence="18" id="KW-1185">Reference proteome</keyword>